<keyword evidence="3" id="KW-0539">Nucleus</keyword>
<dbReference type="Pfam" id="PF12656">
    <property type="entry name" value="G-patch_2"/>
    <property type="match status" value="1"/>
</dbReference>
<feature type="region of interest" description="Disordered" evidence="4">
    <location>
        <begin position="275"/>
        <end position="308"/>
    </location>
</feature>
<reference evidence="6 7" key="1">
    <citation type="submission" date="2016-02" db="EMBL/GenBank/DDBJ databases">
        <title>Genome analysis of coral dinoflagellate symbionts highlights evolutionary adaptations to a symbiotic lifestyle.</title>
        <authorList>
            <person name="Aranda M."/>
            <person name="Li Y."/>
            <person name="Liew Y.J."/>
            <person name="Baumgarten S."/>
            <person name="Simakov O."/>
            <person name="Wilson M."/>
            <person name="Piel J."/>
            <person name="Ashoor H."/>
            <person name="Bougouffa S."/>
            <person name="Bajic V.B."/>
            <person name="Ryu T."/>
            <person name="Ravasi T."/>
            <person name="Bayer T."/>
            <person name="Micklem G."/>
            <person name="Kim H."/>
            <person name="Bhak J."/>
            <person name="Lajeunesse T.C."/>
            <person name="Voolstra C.R."/>
        </authorList>
    </citation>
    <scope>NUCLEOTIDE SEQUENCE [LARGE SCALE GENOMIC DNA]</scope>
    <source>
        <strain evidence="6 7">CCMP2467</strain>
    </source>
</reference>
<dbReference type="InterPro" id="IPR026822">
    <property type="entry name" value="Spp2/MOS2_G-patch"/>
</dbReference>
<dbReference type="InterPro" id="IPR045166">
    <property type="entry name" value="Spp2-like"/>
</dbReference>
<keyword evidence="6" id="KW-0808">Transferase</keyword>
<organism evidence="6 7">
    <name type="scientific">Symbiodinium microadriaticum</name>
    <name type="common">Dinoflagellate</name>
    <name type="synonym">Zooxanthella microadriatica</name>
    <dbReference type="NCBI Taxonomy" id="2951"/>
    <lineage>
        <taxon>Eukaryota</taxon>
        <taxon>Sar</taxon>
        <taxon>Alveolata</taxon>
        <taxon>Dinophyceae</taxon>
        <taxon>Suessiales</taxon>
        <taxon>Symbiodiniaceae</taxon>
        <taxon>Symbiodinium</taxon>
    </lineage>
</organism>
<dbReference type="PANTHER" id="PTHR15818">
    <property type="entry name" value="G PATCH AND KOW-CONTAINING"/>
    <property type="match status" value="1"/>
</dbReference>
<dbReference type="SMART" id="SM00698">
    <property type="entry name" value="MORN"/>
    <property type="match status" value="2"/>
</dbReference>
<feature type="compositionally biased region" description="Basic and acidic residues" evidence="4">
    <location>
        <begin position="277"/>
        <end position="303"/>
    </location>
</feature>
<evidence type="ECO:0000256" key="1">
    <source>
        <dbReference type="ARBA" id="ARBA00004123"/>
    </source>
</evidence>
<gene>
    <name evidence="6" type="primary">PIP5K9</name>
    <name evidence="6" type="ORF">AK812_SmicGene5284</name>
</gene>
<keyword evidence="2" id="KW-0677">Repeat</keyword>
<evidence type="ECO:0000256" key="3">
    <source>
        <dbReference type="ARBA" id="ARBA00023242"/>
    </source>
</evidence>
<evidence type="ECO:0000256" key="2">
    <source>
        <dbReference type="ARBA" id="ARBA00022737"/>
    </source>
</evidence>
<dbReference type="Proteomes" id="UP000186817">
    <property type="component" value="Unassembled WGS sequence"/>
</dbReference>
<dbReference type="Pfam" id="PF02493">
    <property type="entry name" value="MORN"/>
    <property type="match status" value="2"/>
</dbReference>
<dbReference type="GO" id="GO:0016301">
    <property type="term" value="F:kinase activity"/>
    <property type="evidence" value="ECO:0007669"/>
    <property type="project" value="UniProtKB-KW"/>
</dbReference>
<feature type="domain" description="Spp2/MOS2 G-patch" evidence="5">
    <location>
        <begin position="239"/>
        <end position="263"/>
    </location>
</feature>
<keyword evidence="7" id="KW-1185">Reference proteome</keyword>
<sequence>MERIAFLFNAAVSERDALVAVRDEVHAEIRQGGKAFTARQRELTSWQQSDIVPNALGLFFGCGAIILCRRLGYLSKAPSAEERLACLMGSMKLSFSFAKKAEPKRVVAALSTKPKEDEGREIITSLEGGEVQVDGAAEAAKAFTIPCKNPLETTKLRLRNTKPAEAAEAAPKESEASAAIEDGKGGLVIPNMQKLSDDDAEAMRELLKEAVHGEGESVREVAPILMRENSKKAREGGAEDVTRDSYERVPVEAFGLALLRGMGPLVAAEHPFAFRLPSEKKPPPGKRKGPDAAAAEKRPRPDTAESQGEVWPCRGLVVRITSRAAEHKDFVGVDGVVLEVDPERQRCKVKARSAAAKKSQVLTDIRIADLEPRVSGQCQEVQIIRGPQKGEVAKLIKRDVNSGEVEVTPSPKDVVSSGDRWVEPDDANAERVPVHGVTATASSRFPDFGALTPVARASLAAALVILAPAIPCYMLPYQVAFHIRETEYLIEMMREVASGGKGGSAILEELEGELRQGLSEVESANHLAREEEVLEELGCTVYNPNSDNKELYGDKADGRWLLTFSENLDRIESKKRGFVLQIQQGVIREKSDMQKAEEKMGTKWRIPRMGMFAFATTHIRGGGSTAEECLALAVERARKQWAEGINDEVEMVSAWYEPMEGDRELRVDDEGDLQGRARCTFPSGNVYEGQYVDGEMHGYGTFKYADGSVFVGEFHNGWREGKGTFTHVSGGVEVCFFEEDYPGRGVQLSADRTKAWLRMENEEVSDVLVVREVSVAEARKVAKELGLPPLP</sequence>
<evidence type="ECO:0000313" key="7">
    <source>
        <dbReference type="Proteomes" id="UP000186817"/>
    </source>
</evidence>
<dbReference type="SUPFAM" id="SSF82185">
    <property type="entry name" value="Histone H3 K4-specific methyltransferase SET7/9 N-terminal domain"/>
    <property type="match status" value="1"/>
</dbReference>
<accession>A0A1Q9EUA3</accession>
<evidence type="ECO:0000259" key="5">
    <source>
        <dbReference type="Pfam" id="PF12656"/>
    </source>
</evidence>
<protein>
    <submittedName>
        <fullName evidence="6">Phosphatidylinositol 4-phosphate 5-kinase 9</fullName>
    </submittedName>
</protein>
<dbReference type="GO" id="GO:0000398">
    <property type="term" value="P:mRNA splicing, via spliceosome"/>
    <property type="evidence" value="ECO:0007669"/>
    <property type="project" value="InterPro"/>
</dbReference>
<dbReference type="GO" id="GO:0005681">
    <property type="term" value="C:spliceosomal complex"/>
    <property type="evidence" value="ECO:0007669"/>
    <property type="project" value="TreeGrafter"/>
</dbReference>
<evidence type="ECO:0000256" key="4">
    <source>
        <dbReference type="SAM" id="MobiDB-lite"/>
    </source>
</evidence>
<dbReference type="AlphaFoldDB" id="A0A1Q9EUA3"/>
<dbReference type="InterPro" id="IPR003409">
    <property type="entry name" value="MORN"/>
</dbReference>
<keyword evidence="6" id="KW-0418">Kinase</keyword>
<evidence type="ECO:0000313" key="6">
    <source>
        <dbReference type="EMBL" id="OLQ10977.1"/>
    </source>
</evidence>
<dbReference type="EMBL" id="LSRX01000068">
    <property type="protein sequence ID" value="OLQ10977.1"/>
    <property type="molecule type" value="Genomic_DNA"/>
</dbReference>
<comment type="subcellular location">
    <subcellularLocation>
        <location evidence="1">Nucleus</location>
    </subcellularLocation>
</comment>
<name>A0A1Q9EUA3_SYMMI</name>
<proteinExistence type="predicted"/>
<dbReference type="PANTHER" id="PTHR15818:SF2">
    <property type="entry name" value="G-PATCH DOMAIN AND KOW MOTIFS-CONTAINING PROTEIN"/>
    <property type="match status" value="1"/>
</dbReference>
<dbReference type="OrthoDB" id="5577072at2759"/>
<comment type="caution">
    <text evidence="6">The sequence shown here is derived from an EMBL/GenBank/DDBJ whole genome shotgun (WGS) entry which is preliminary data.</text>
</comment>
<dbReference type="Gene3D" id="2.20.110.10">
    <property type="entry name" value="Histone H3 K4-specific methyltransferase SET7/9 N-terminal domain"/>
    <property type="match status" value="1"/>
</dbReference>